<accession>D5ZSQ5</accession>
<name>D5ZSQ5_STRV1</name>
<dbReference type="AlphaFoldDB" id="D5ZSQ5"/>
<proteinExistence type="predicted"/>
<gene>
    <name evidence="2" type="ORF">SSFG_00033</name>
</gene>
<feature type="region of interest" description="Disordered" evidence="1">
    <location>
        <begin position="29"/>
        <end position="93"/>
    </location>
</feature>
<dbReference type="EMBL" id="DS999641">
    <property type="protein sequence ID" value="EFE64776.2"/>
    <property type="molecule type" value="Genomic_DNA"/>
</dbReference>
<dbReference type="Proteomes" id="UP000003824">
    <property type="component" value="Unassembled WGS sequence"/>
</dbReference>
<protein>
    <submittedName>
        <fullName evidence="2">Predicted protein</fullName>
    </submittedName>
</protein>
<evidence type="ECO:0000313" key="3">
    <source>
        <dbReference type="Proteomes" id="UP000003824"/>
    </source>
</evidence>
<dbReference type="eggNOG" id="ENOG5030VQX">
    <property type="taxonomic scope" value="Bacteria"/>
</dbReference>
<evidence type="ECO:0000313" key="2">
    <source>
        <dbReference type="EMBL" id="EFE64776.2"/>
    </source>
</evidence>
<organism evidence="2 3">
    <name type="scientific">Streptomyces viridosporus (strain ATCC 14672 / DSM 40746 / JCM 4963 / KCTC 9882 / NRRL B-12104 / FH 1290)</name>
    <name type="common">Streptomyces ghanaensis</name>
    <dbReference type="NCBI Taxonomy" id="566461"/>
    <lineage>
        <taxon>Bacteria</taxon>
        <taxon>Bacillati</taxon>
        <taxon>Actinomycetota</taxon>
        <taxon>Actinomycetes</taxon>
        <taxon>Kitasatosporales</taxon>
        <taxon>Streptomycetaceae</taxon>
        <taxon>Streptomyces</taxon>
    </lineage>
</organism>
<reference evidence="3" key="1">
    <citation type="submission" date="2008-12" db="EMBL/GenBank/DDBJ databases">
        <title>Annotation of Streptomyces ghanaensis ATCC 14672.</title>
        <authorList>
            <consortium name="The Broad Institute Genome Sequencing Platform"/>
            <consortium name="Broad Institute Microbial Sequencing Center"/>
            <person name="Fischbach M."/>
            <person name="Ward D."/>
            <person name="Young S."/>
            <person name="Kodira C.D."/>
            <person name="Zeng Q."/>
            <person name="Koehrsen M."/>
            <person name="Godfrey P."/>
            <person name="Alvarado L."/>
            <person name="Berlin A.M."/>
            <person name="Borenstein D."/>
            <person name="Chen Z."/>
            <person name="Engels R."/>
            <person name="Freedman E."/>
            <person name="Gellesch M."/>
            <person name="Goldberg J."/>
            <person name="Griggs A."/>
            <person name="Gujja S."/>
            <person name="Heiman D.I."/>
            <person name="Hepburn T.A."/>
            <person name="Howarth C."/>
            <person name="Jen D."/>
            <person name="Larson L."/>
            <person name="Lewis B."/>
            <person name="Mehta T."/>
            <person name="Park D."/>
            <person name="Pearson M."/>
            <person name="Roberts A."/>
            <person name="Saif S."/>
            <person name="Shea T.D."/>
            <person name="Shenoy N."/>
            <person name="Sisk P."/>
            <person name="Stolte C."/>
            <person name="Sykes S.N."/>
            <person name="Walk T."/>
            <person name="White J."/>
            <person name="Yandava C."/>
            <person name="Straight P."/>
            <person name="Clardy J."/>
            <person name="Hung D."/>
            <person name="Kolter R."/>
            <person name="Mekalanos J."/>
            <person name="Walker S."/>
            <person name="Walsh C.T."/>
            <person name="Wieland B.L.C."/>
            <person name="Ilzarbe M."/>
            <person name="Galagan J."/>
            <person name="Nusbaum C."/>
            <person name="Birren B."/>
        </authorList>
    </citation>
    <scope>NUCLEOTIDE SEQUENCE [LARGE SCALE GENOMIC DNA]</scope>
    <source>
        <strain evidence="3">ATCC 14672 / DSM 40746 / JCM 4963 / KCTC 9882 / NRRL B-12104 / FH 1290</strain>
    </source>
</reference>
<sequence>MSHTRRNGVASHRWIQTGERDRLAACMSGKNEKQTAVPTMRLSHSRPGHEGTGRLRHGFTPPWGSGASLGGPGTRRVSAIHRCGSPSELGQGMGLTATSVPGHSVAPRASPESDAEVVSDLETLRHRYEELTRFFSAATTAGDAIVLMLA</sequence>
<evidence type="ECO:0000256" key="1">
    <source>
        <dbReference type="SAM" id="MobiDB-lite"/>
    </source>
</evidence>